<evidence type="ECO:0000256" key="6">
    <source>
        <dbReference type="ARBA" id="ARBA00023014"/>
    </source>
</evidence>
<dbReference type="GO" id="GO:0003824">
    <property type="term" value="F:catalytic activity"/>
    <property type="evidence" value="ECO:0007669"/>
    <property type="project" value="InterPro"/>
</dbReference>
<evidence type="ECO:0000313" key="12">
    <source>
        <dbReference type="EMBL" id="HIV08928.1"/>
    </source>
</evidence>
<evidence type="ECO:0000256" key="2">
    <source>
        <dbReference type="ARBA" id="ARBA00022485"/>
    </source>
</evidence>
<dbReference type="GO" id="GO:0006783">
    <property type="term" value="P:heme biosynthetic process"/>
    <property type="evidence" value="ECO:0007669"/>
    <property type="project" value="TreeGrafter"/>
</dbReference>
<keyword evidence="4" id="KW-0479">Metal-binding</keyword>
<dbReference type="PROSITE" id="PS51918">
    <property type="entry name" value="RADICAL_SAM"/>
    <property type="match status" value="1"/>
</dbReference>
<dbReference type="FunFam" id="3.20.20.70:FF:000188">
    <property type="entry name" value="Mycofactocin radical SAM maturase MftC"/>
    <property type="match status" value="1"/>
</dbReference>
<comment type="caution">
    <text evidence="12">The sequence shown here is derived from an EMBL/GenBank/DDBJ whole genome shotgun (WGS) entry which is preliminary data.</text>
</comment>
<dbReference type="SMART" id="SM00729">
    <property type="entry name" value="Elp3"/>
    <property type="match status" value="1"/>
</dbReference>
<dbReference type="EMBL" id="DVOR01000072">
    <property type="protein sequence ID" value="HIV08928.1"/>
    <property type="molecule type" value="Genomic_DNA"/>
</dbReference>
<evidence type="ECO:0000256" key="5">
    <source>
        <dbReference type="ARBA" id="ARBA00023004"/>
    </source>
</evidence>
<dbReference type="CDD" id="cd01335">
    <property type="entry name" value="Radical_SAM"/>
    <property type="match status" value="1"/>
</dbReference>
<dbReference type="SFLD" id="SFLDG01385">
    <property type="entry name" value="heme_carboxy_lyase_like"/>
    <property type="match status" value="1"/>
</dbReference>
<reference evidence="12" key="1">
    <citation type="submission" date="2020-10" db="EMBL/GenBank/DDBJ databases">
        <authorList>
            <person name="Gilroy R."/>
        </authorList>
    </citation>
    <scope>NUCLEOTIDE SEQUENCE</scope>
    <source>
        <strain evidence="12">35461</strain>
    </source>
</reference>
<evidence type="ECO:0000256" key="8">
    <source>
        <dbReference type="ARBA" id="ARBA00023462"/>
    </source>
</evidence>
<reference evidence="12" key="2">
    <citation type="journal article" date="2021" name="PeerJ">
        <title>Extensive microbial diversity within the chicken gut microbiome revealed by metagenomics and culture.</title>
        <authorList>
            <person name="Gilroy R."/>
            <person name="Ravi A."/>
            <person name="Getino M."/>
            <person name="Pursley I."/>
            <person name="Horton D.L."/>
            <person name="Alikhan N.F."/>
            <person name="Baker D."/>
            <person name="Gharbi K."/>
            <person name="Hall N."/>
            <person name="Watson M."/>
            <person name="Adriaenssens E.M."/>
            <person name="Foster-Nyarko E."/>
            <person name="Jarju S."/>
            <person name="Secka A."/>
            <person name="Antonio M."/>
            <person name="Oren A."/>
            <person name="Chaudhuri R.R."/>
            <person name="La Ragione R."/>
            <person name="Hildebrand F."/>
            <person name="Pallen M.J."/>
        </authorList>
    </citation>
    <scope>NUCLEOTIDE SEQUENCE</scope>
    <source>
        <strain evidence="12">35461</strain>
    </source>
</reference>
<keyword evidence="5" id="KW-0408">Iron</keyword>
<proteinExistence type="inferred from homology"/>
<dbReference type="Pfam" id="PF04055">
    <property type="entry name" value="Radical_SAM"/>
    <property type="match status" value="1"/>
</dbReference>
<organism evidence="12 13">
    <name type="scientific">Candidatus Spyradenecus faecavium</name>
    <dbReference type="NCBI Taxonomy" id="2840947"/>
    <lineage>
        <taxon>Bacteria</taxon>
        <taxon>Pseudomonadati</taxon>
        <taxon>Lentisphaerota</taxon>
        <taxon>Lentisphaeria</taxon>
        <taxon>Lentisphaerales</taxon>
        <taxon>Lentisphaeraceae</taxon>
        <taxon>Lentisphaeraceae incertae sedis</taxon>
        <taxon>Candidatus Spyradenecus</taxon>
    </lineage>
</organism>
<dbReference type="InterPro" id="IPR034480">
    <property type="entry name" value="Heme_synthase-like"/>
</dbReference>
<dbReference type="SUPFAM" id="SSF102114">
    <property type="entry name" value="Radical SAM enzymes"/>
    <property type="match status" value="1"/>
</dbReference>
<keyword evidence="3" id="KW-0949">S-adenosyl-L-methionine</keyword>
<evidence type="ECO:0000256" key="7">
    <source>
        <dbReference type="ARBA" id="ARBA00023239"/>
    </source>
</evidence>
<dbReference type="PIRSF" id="PIRSF037420">
    <property type="entry name" value="PQQ_syn_pqqE"/>
    <property type="match status" value="1"/>
</dbReference>
<dbReference type="InterPro" id="IPR058240">
    <property type="entry name" value="rSAM_sf"/>
</dbReference>
<evidence type="ECO:0000259" key="11">
    <source>
        <dbReference type="PROSITE" id="PS51918"/>
    </source>
</evidence>
<keyword evidence="2" id="KW-0004">4Fe-4S</keyword>
<protein>
    <recommendedName>
        <fullName evidence="10">Pre-heme d1 synthase</fullName>
    </recommendedName>
</protein>
<comment type="similarity">
    <text evidence="8">Belongs to the radical SAM superfamily.</text>
</comment>
<evidence type="ECO:0000313" key="13">
    <source>
        <dbReference type="Proteomes" id="UP000886845"/>
    </source>
</evidence>
<feature type="domain" description="Radical SAM core" evidence="11">
    <location>
        <begin position="36"/>
        <end position="252"/>
    </location>
</feature>
<evidence type="ECO:0000256" key="10">
    <source>
        <dbReference type="ARBA" id="ARBA00073867"/>
    </source>
</evidence>
<comment type="function">
    <text evidence="9">Involved in heme d1 biosynthesis. Radical SAM enzyme that catalyzes the removal of two propionate side chains from the intermediate 12,18-didecarboxysiroheme (DDSH) and may introduce the keto functions on rings A and B, yielding the heme d1 precursor dihydro-heme d1.</text>
</comment>
<gene>
    <name evidence="12" type="ORF">IAC79_02290</name>
</gene>
<dbReference type="InterPro" id="IPR013785">
    <property type="entry name" value="Aldolase_TIM"/>
</dbReference>
<dbReference type="SFLD" id="SFLDG01067">
    <property type="entry name" value="SPASM/twitch_domain_containing"/>
    <property type="match status" value="1"/>
</dbReference>
<dbReference type="InterPro" id="IPR006638">
    <property type="entry name" value="Elp3/MiaA/NifB-like_rSAM"/>
</dbReference>
<evidence type="ECO:0000256" key="3">
    <source>
        <dbReference type="ARBA" id="ARBA00022691"/>
    </source>
</evidence>
<dbReference type="Gene3D" id="3.20.20.70">
    <property type="entry name" value="Aldolase class I"/>
    <property type="match status" value="1"/>
</dbReference>
<dbReference type="SFLD" id="SFLDG01386">
    <property type="entry name" value="main_SPASM_domain-containing"/>
    <property type="match status" value="1"/>
</dbReference>
<dbReference type="InterPro" id="IPR007197">
    <property type="entry name" value="rSAM"/>
</dbReference>
<dbReference type="NCBIfam" id="TIGR04085">
    <property type="entry name" value="rSAM_more_4Fe4S"/>
    <property type="match status" value="1"/>
</dbReference>
<dbReference type="InterPro" id="IPR023885">
    <property type="entry name" value="4Fe4S-binding_SPASM_dom"/>
</dbReference>
<name>A0A9D1NMM3_9BACT</name>
<dbReference type="Proteomes" id="UP000886845">
    <property type="component" value="Unassembled WGS sequence"/>
</dbReference>
<dbReference type="GO" id="GO:0051539">
    <property type="term" value="F:4 iron, 4 sulfur cluster binding"/>
    <property type="evidence" value="ECO:0007669"/>
    <property type="project" value="UniProtKB-KW"/>
</dbReference>
<dbReference type="InterPro" id="IPR050377">
    <property type="entry name" value="Radical_SAM_PqqE_MftC-like"/>
</dbReference>
<dbReference type="GO" id="GO:0046872">
    <property type="term" value="F:metal ion binding"/>
    <property type="evidence" value="ECO:0007669"/>
    <property type="project" value="UniProtKB-KW"/>
</dbReference>
<dbReference type="AlphaFoldDB" id="A0A9D1NMM3"/>
<evidence type="ECO:0000256" key="1">
    <source>
        <dbReference type="ARBA" id="ARBA00001966"/>
    </source>
</evidence>
<keyword evidence="7" id="KW-0456">Lyase</keyword>
<keyword evidence="6" id="KW-0411">Iron-sulfur</keyword>
<dbReference type="PANTHER" id="PTHR11228">
    <property type="entry name" value="RADICAL SAM DOMAIN PROTEIN"/>
    <property type="match status" value="1"/>
</dbReference>
<dbReference type="InterPro" id="IPR017200">
    <property type="entry name" value="PqqE-like"/>
</dbReference>
<dbReference type="PANTHER" id="PTHR11228:SF7">
    <property type="entry name" value="PQQA PEPTIDE CYCLASE"/>
    <property type="match status" value="1"/>
</dbReference>
<dbReference type="CDD" id="cd21123">
    <property type="entry name" value="SPASM_MftC-like"/>
    <property type="match status" value="1"/>
</dbReference>
<dbReference type="SFLD" id="SFLDS00029">
    <property type="entry name" value="Radical_SAM"/>
    <property type="match status" value="1"/>
</dbReference>
<dbReference type="Pfam" id="PF13186">
    <property type="entry name" value="SPASM"/>
    <property type="match status" value="1"/>
</dbReference>
<comment type="cofactor">
    <cofactor evidence="1">
        <name>[4Fe-4S] cluster</name>
        <dbReference type="ChEBI" id="CHEBI:49883"/>
    </cofactor>
</comment>
<sequence>MIGISKLYMGQAEASDPLRYGRRSADLPSHLLQFSRDKKPIVVWNVTQRCNLRCKHCYAAGEPDLSKELTTEECLRAIDGFADFGCPVVLFSGGEPFTRPDLLDLAAYAREKGRRVVFSTNGTLITPALAERIKAIGASYVGISIDGVRETHNAFRGVPGAYDRSLAAIRACRDAGVKVGLRVTLTHANVREIPAIFRLMREERIPRICLYHLVYSGRGANLRADDLTHAETRAAVDRIIDETKAAFDAGFPLEVLTVDNHADAPYLWLRMTREGNPRADDVLRLLRMNGGNSSGNGLSCVSWDGTVYPDQFWRDKPLGNVRERPFGEIWGNPPAGSFLAQLREKQRHVKGRCQGCRFLPVCGGNFRARGEAATGDVWGEDPACYLTDEEIGGTL</sequence>
<evidence type="ECO:0000256" key="4">
    <source>
        <dbReference type="ARBA" id="ARBA00022723"/>
    </source>
</evidence>
<evidence type="ECO:0000256" key="9">
    <source>
        <dbReference type="ARBA" id="ARBA00056787"/>
    </source>
</evidence>
<accession>A0A9D1NMM3</accession>